<evidence type="ECO:0000259" key="13">
    <source>
        <dbReference type="PROSITE" id="PS51471"/>
    </source>
</evidence>
<name>A0A6V7NRL1_ANACO</name>
<evidence type="ECO:0000256" key="3">
    <source>
        <dbReference type="ARBA" id="ARBA00004496"/>
    </source>
</evidence>
<dbReference type="InterPro" id="IPR050295">
    <property type="entry name" value="Plant_2OG-oxidoreductases"/>
</dbReference>
<keyword evidence="7" id="KW-0223">Dioxygenase</keyword>
<dbReference type="PROSITE" id="PS51471">
    <property type="entry name" value="FE2OG_OXY"/>
    <property type="match status" value="1"/>
</dbReference>
<dbReference type="GO" id="GO:0046872">
    <property type="term" value="F:metal ion binding"/>
    <property type="evidence" value="ECO:0007669"/>
    <property type="project" value="UniProtKB-KW"/>
</dbReference>
<evidence type="ECO:0000256" key="4">
    <source>
        <dbReference type="ARBA" id="ARBA00008056"/>
    </source>
</evidence>
<dbReference type="Gene3D" id="2.60.120.330">
    <property type="entry name" value="B-lactam Antibiotic, Isopenicillin N Synthase, Chain"/>
    <property type="match status" value="1"/>
</dbReference>
<evidence type="ECO:0000256" key="5">
    <source>
        <dbReference type="ARBA" id="ARBA00022490"/>
    </source>
</evidence>
<evidence type="ECO:0000256" key="11">
    <source>
        <dbReference type="ARBA" id="ARBA00059922"/>
    </source>
</evidence>
<protein>
    <recommendedName>
        <fullName evidence="13">Fe2OG dioxygenase domain-containing protein</fullName>
    </recommendedName>
</protein>
<dbReference type="EMBL" id="LR862141">
    <property type="protein sequence ID" value="CAD1821004.1"/>
    <property type="molecule type" value="Genomic_DNA"/>
</dbReference>
<keyword evidence="5" id="KW-0963">Cytoplasm</keyword>
<evidence type="ECO:0000256" key="1">
    <source>
        <dbReference type="ARBA" id="ARBA00001961"/>
    </source>
</evidence>
<keyword evidence="10" id="KW-0539">Nucleus</keyword>
<dbReference type="Pfam" id="PF03171">
    <property type="entry name" value="2OG-FeII_Oxy"/>
    <property type="match status" value="1"/>
</dbReference>
<evidence type="ECO:0000256" key="10">
    <source>
        <dbReference type="ARBA" id="ARBA00023242"/>
    </source>
</evidence>
<dbReference type="Pfam" id="PF14226">
    <property type="entry name" value="DIOX_N"/>
    <property type="match status" value="1"/>
</dbReference>
<dbReference type="AlphaFoldDB" id="A0A6V7NRL1"/>
<evidence type="ECO:0000256" key="12">
    <source>
        <dbReference type="RuleBase" id="RU003682"/>
    </source>
</evidence>
<evidence type="ECO:0000256" key="7">
    <source>
        <dbReference type="ARBA" id="ARBA00022964"/>
    </source>
</evidence>
<evidence type="ECO:0000256" key="9">
    <source>
        <dbReference type="ARBA" id="ARBA00023004"/>
    </source>
</evidence>
<dbReference type="GO" id="GO:0005634">
    <property type="term" value="C:nucleus"/>
    <property type="evidence" value="ECO:0007669"/>
    <property type="project" value="UniProtKB-SubCell"/>
</dbReference>
<reference evidence="14" key="1">
    <citation type="submission" date="2020-07" db="EMBL/GenBank/DDBJ databases">
        <authorList>
            <person name="Lin J."/>
        </authorList>
    </citation>
    <scope>NUCLEOTIDE SEQUENCE</scope>
</reference>
<comment type="cofactor">
    <cofactor evidence="1">
        <name>L-ascorbate</name>
        <dbReference type="ChEBI" id="CHEBI:38290"/>
    </cofactor>
</comment>
<evidence type="ECO:0000313" key="14">
    <source>
        <dbReference type="EMBL" id="CAD1821004.1"/>
    </source>
</evidence>
<sequence>MLGSLRSSCIDLVASSKFFNDRVKLGNLSRPLSDKWFRSGGGEERGGGGAAVHGRVKQLCESGIKKVPNKYILPASERPRVNGRRDTAAQNLSLKLPVVDLSLLHSKDHASVIQSLKKACEEYGFFQIVNHGIPIKVIRDMVDVMRRFFELPFEERSKYMSSDIRNPVRYGTSFNQMNDKVFSWRDFLKLSCHPISSALPYWPSSPADLRDKALLYVKEMKSLFMDLMEAILETLGVNRAVLEEFRTGSHILVANCYPVCPEPGLTLGMPPHSDYGFLTLLLQDDVEGLQVQHGDEWVTVEPVPDSFVVNIGDHFESVLHRVLVNPAKLRISVASLHSLPIERVVGPSPDLVDDDDNPRRYMDTDFASFLDYIASCESKHKNFLESRRLTPGKAHPDCQPI</sequence>
<evidence type="ECO:0000256" key="8">
    <source>
        <dbReference type="ARBA" id="ARBA00023002"/>
    </source>
</evidence>
<dbReference type="InterPro" id="IPR027443">
    <property type="entry name" value="IPNS-like_sf"/>
</dbReference>
<dbReference type="InterPro" id="IPR026992">
    <property type="entry name" value="DIOX_N"/>
</dbReference>
<dbReference type="SUPFAM" id="SSF51197">
    <property type="entry name" value="Clavaminate synthase-like"/>
    <property type="match status" value="1"/>
</dbReference>
<dbReference type="PANTHER" id="PTHR47991">
    <property type="entry name" value="OXOGLUTARATE/IRON-DEPENDENT DIOXYGENASE"/>
    <property type="match status" value="1"/>
</dbReference>
<keyword evidence="6 12" id="KW-0479">Metal-binding</keyword>
<evidence type="ECO:0000256" key="2">
    <source>
        <dbReference type="ARBA" id="ARBA00004123"/>
    </source>
</evidence>
<accession>A0A6V7NRL1</accession>
<comment type="function">
    <text evidence="11">Involved in the regulation of shoot development and salicylic acid (SA) homeostasis.</text>
</comment>
<gene>
    <name evidence="14" type="ORF">CB5_LOCUS4215</name>
</gene>
<evidence type="ECO:0000256" key="6">
    <source>
        <dbReference type="ARBA" id="ARBA00022723"/>
    </source>
</evidence>
<comment type="subcellular location">
    <subcellularLocation>
        <location evidence="3">Cytoplasm</location>
    </subcellularLocation>
    <subcellularLocation>
        <location evidence="2">Nucleus</location>
    </subcellularLocation>
</comment>
<proteinExistence type="inferred from homology"/>
<dbReference type="GO" id="GO:0051213">
    <property type="term" value="F:dioxygenase activity"/>
    <property type="evidence" value="ECO:0007669"/>
    <property type="project" value="UniProtKB-KW"/>
</dbReference>
<feature type="domain" description="Fe2OG dioxygenase" evidence="13">
    <location>
        <begin position="247"/>
        <end position="339"/>
    </location>
</feature>
<keyword evidence="8 12" id="KW-0560">Oxidoreductase</keyword>
<comment type="similarity">
    <text evidence="4 12">Belongs to the iron/ascorbate-dependent oxidoreductase family.</text>
</comment>
<keyword evidence="9 12" id="KW-0408">Iron</keyword>
<dbReference type="GO" id="GO:0005737">
    <property type="term" value="C:cytoplasm"/>
    <property type="evidence" value="ECO:0007669"/>
    <property type="project" value="UniProtKB-SubCell"/>
</dbReference>
<dbReference type="FunFam" id="2.60.120.330:FF:000015">
    <property type="entry name" value="Protein DMR6-LIKE OXYGENASE 1"/>
    <property type="match status" value="1"/>
</dbReference>
<dbReference type="InterPro" id="IPR005123">
    <property type="entry name" value="Oxoglu/Fe-dep_dioxygenase_dom"/>
</dbReference>
<dbReference type="InterPro" id="IPR044861">
    <property type="entry name" value="IPNS-like_FE2OG_OXY"/>
</dbReference>
<organism evidence="14">
    <name type="scientific">Ananas comosus var. bracteatus</name>
    <name type="common">red pineapple</name>
    <dbReference type="NCBI Taxonomy" id="296719"/>
    <lineage>
        <taxon>Eukaryota</taxon>
        <taxon>Viridiplantae</taxon>
        <taxon>Streptophyta</taxon>
        <taxon>Embryophyta</taxon>
        <taxon>Tracheophyta</taxon>
        <taxon>Spermatophyta</taxon>
        <taxon>Magnoliopsida</taxon>
        <taxon>Liliopsida</taxon>
        <taxon>Poales</taxon>
        <taxon>Bromeliaceae</taxon>
        <taxon>Bromelioideae</taxon>
        <taxon>Ananas</taxon>
    </lineage>
</organism>